<feature type="region of interest" description="Disordered" evidence="2">
    <location>
        <begin position="176"/>
        <end position="382"/>
    </location>
</feature>
<dbReference type="AlphaFoldDB" id="J9W1T5"/>
<feature type="compositionally biased region" description="Basic and acidic residues" evidence="2">
    <location>
        <begin position="466"/>
        <end position="488"/>
    </location>
</feature>
<proteinExistence type="predicted"/>
<feature type="region of interest" description="Disordered" evidence="2">
    <location>
        <begin position="698"/>
        <end position="738"/>
    </location>
</feature>
<evidence type="ECO:0000256" key="2">
    <source>
        <dbReference type="SAM" id="MobiDB-lite"/>
    </source>
</evidence>
<feature type="region of interest" description="Disordered" evidence="2">
    <location>
        <begin position="756"/>
        <end position="865"/>
    </location>
</feature>
<dbReference type="OrthoDB" id="2576434at2759"/>
<evidence type="ECO:0000256" key="1">
    <source>
        <dbReference type="SAM" id="Coils"/>
    </source>
</evidence>
<feature type="compositionally biased region" description="Basic and acidic residues" evidence="2">
    <location>
        <begin position="495"/>
        <end position="511"/>
    </location>
</feature>
<feature type="compositionally biased region" description="Basic and acidic residues" evidence="2">
    <location>
        <begin position="625"/>
        <end position="646"/>
    </location>
</feature>
<name>J9W1T5_CRYN9</name>
<feature type="compositionally biased region" description="Basic and acidic residues" evidence="2">
    <location>
        <begin position="193"/>
        <end position="245"/>
    </location>
</feature>
<protein>
    <submittedName>
        <fullName evidence="3">Uncharacterized protein</fullName>
    </submittedName>
</protein>
<evidence type="ECO:0000313" key="3">
    <source>
        <dbReference type="EMBL" id="AFR98954.2"/>
    </source>
</evidence>
<feature type="coiled-coil region" evidence="1">
    <location>
        <begin position="887"/>
        <end position="921"/>
    </location>
</feature>
<dbReference type="VEuPathDB" id="FungiDB:CNAG_05528"/>
<gene>
    <name evidence="3" type="ORF">CNAG_05528</name>
</gene>
<dbReference type="Proteomes" id="UP000010091">
    <property type="component" value="Chromosome 14"/>
</dbReference>
<feature type="region of interest" description="Disordered" evidence="2">
    <location>
        <begin position="466"/>
        <end position="525"/>
    </location>
</feature>
<feature type="compositionally biased region" description="Low complexity" evidence="2">
    <location>
        <begin position="602"/>
        <end position="624"/>
    </location>
</feature>
<accession>J9W1T5</accession>
<keyword evidence="4" id="KW-1185">Reference proteome</keyword>
<feature type="compositionally biased region" description="Basic residues" evidence="2">
    <location>
        <begin position="371"/>
        <end position="380"/>
    </location>
</feature>
<dbReference type="HOGENOM" id="CLU_361690_0_0_1"/>
<feature type="compositionally biased region" description="Basic and acidic residues" evidence="2">
    <location>
        <begin position="698"/>
        <end position="709"/>
    </location>
</feature>
<sequence>MTLPFFLQPLLLAAYYHNRVMQSLKSWFHRYNEQLFGPLEQAVAAMVIINLAMKLAAVPPGIFIQPPQTQMQMQPPPLSNFTNDRDASSSGSKVASDGTTAINSWNEGFSMLILSLSFFCSKLTSWMNPASIIIIILLTLNLMNGLDGHLWRELMSRPTTLWDRNGSLGQEERVVETQARRNTNEETLVESETPTKEGKKNESETRPSSIDKEIVEQVTKRLAEDSAKRPRDPGQEARERIKEPAEICNNGQISSADKTVGSSQKERTKRLENSSASKQIRVLTESEKAQKSKTINDQVKSQSSKSQDKGKERMAGERRGDDNTETSVKMKTEEKAAPKEPPFADPSKISAQSKIEEDALMSGDYRSLKPALKKPTKKPKQTQNIHHNYFMTMRGFRPALIPFPHGLHPKPHYPRNTMWWNNIPEIPRHIMAAPKVPKEPEEVVDAEEPKEKKKITEVKKPIEKKGEVKKDDGKDRVEKLTSESRWSEKTSAGKIKAEAEPKARKEAEIKASRTGAAPAPSNATINKDLGRASVAAKVSLEPMTQNHQLDKATYATQAMLCILLYRLYPQLSFLLLVFFVWQYIDSQQEFLPTLDETRATDRSTVTSSAAVSKSVSSRTTASSTTDEKPTAETKPKVTEESSKDTLHSSSQKGPENENDSEKEKLAELESLIKKLKSENDLMPALKGQLRAALKTRDELIESPQRENSKGAEPPMNDANHIVTGEEIKKPTNEGAEDDTTIIKGLMHKLKEVESYLKKHQAQHRVSSGSEQKLSKVKAQREVLKVKIANLQRRNMSVEKDKEPGVTTPASKGSDHRNDSRSLSKQPEGKPQREKASIKEYSSKQTTSSEEPNKSDSSITADNSNALSVECLRIKDKIKAIESYIMKYRKLDTLSDEQKQKVTKAEKQRKEMKEKFKDIVRKMANVGSSGLSIEEKETIAKET</sequence>
<keyword evidence="1" id="KW-0175">Coiled coil</keyword>
<dbReference type="GeneID" id="23888832"/>
<dbReference type="EMBL" id="CP003833">
    <property type="protein sequence ID" value="AFR98954.2"/>
    <property type="molecule type" value="Genomic_DNA"/>
</dbReference>
<feature type="compositionally biased region" description="Basic and acidic residues" evidence="2">
    <location>
        <begin position="812"/>
        <end position="841"/>
    </location>
</feature>
<reference evidence="3 4" key="1">
    <citation type="journal article" date="2014" name="PLoS Genet.">
        <title>Analysis of the genome and transcriptome of Cryptococcus neoformans var. grubii reveals complex RNA expression and microevolution leading to virulence attenuation.</title>
        <authorList>
            <person name="Janbon G."/>
            <person name="Ormerod K.L."/>
            <person name="Paulet D."/>
            <person name="Byrnes E.J.III."/>
            <person name="Yadav V."/>
            <person name="Chatterjee G."/>
            <person name="Mullapudi N."/>
            <person name="Hon C.C."/>
            <person name="Billmyre R.B."/>
            <person name="Brunel F."/>
            <person name="Bahn Y.S."/>
            <person name="Chen W."/>
            <person name="Chen Y."/>
            <person name="Chow E.W."/>
            <person name="Coppee J.Y."/>
            <person name="Floyd-Averette A."/>
            <person name="Gaillardin C."/>
            <person name="Gerik K.J."/>
            <person name="Goldberg J."/>
            <person name="Gonzalez-Hilarion S."/>
            <person name="Gujja S."/>
            <person name="Hamlin J.L."/>
            <person name="Hsueh Y.P."/>
            <person name="Ianiri G."/>
            <person name="Jones S."/>
            <person name="Kodira C.D."/>
            <person name="Kozubowski L."/>
            <person name="Lam W."/>
            <person name="Marra M."/>
            <person name="Mesner L.D."/>
            <person name="Mieczkowski P.A."/>
            <person name="Moyrand F."/>
            <person name="Nielsen K."/>
            <person name="Proux C."/>
            <person name="Rossignol T."/>
            <person name="Schein J.E."/>
            <person name="Sun S."/>
            <person name="Wollschlaeger C."/>
            <person name="Wood I.A."/>
            <person name="Zeng Q."/>
            <person name="Neuveglise C."/>
            <person name="Newlon C.S."/>
            <person name="Perfect J.R."/>
            <person name="Lodge J.K."/>
            <person name="Idnurm A."/>
            <person name="Stajich J.E."/>
            <person name="Kronstad J.W."/>
            <person name="Sanyal K."/>
            <person name="Heitman J."/>
            <person name="Fraser J.A."/>
            <person name="Cuomo C.A."/>
            <person name="Dietrich F.S."/>
        </authorList>
    </citation>
    <scope>NUCLEOTIDE SEQUENCE [LARGE SCALE GENOMIC DNA]</scope>
    <source>
        <strain evidence="4">H99 / ATCC 208821 / CBS 10515 / FGSC 9487</strain>
    </source>
</reference>
<organism evidence="3 4">
    <name type="scientific">Cryptococcus neoformans (strain H99 / ATCC 208821 / CBS 10515 / FGSC 9487)</name>
    <name type="common">Cryptococcus neoformans var. grubii serotype A</name>
    <dbReference type="NCBI Taxonomy" id="235443"/>
    <lineage>
        <taxon>Eukaryota</taxon>
        <taxon>Fungi</taxon>
        <taxon>Dikarya</taxon>
        <taxon>Basidiomycota</taxon>
        <taxon>Agaricomycotina</taxon>
        <taxon>Tremellomycetes</taxon>
        <taxon>Tremellales</taxon>
        <taxon>Cryptococcaceae</taxon>
        <taxon>Cryptococcus</taxon>
        <taxon>Cryptococcus neoformans species complex</taxon>
    </lineage>
</organism>
<feature type="compositionally biased region" description="Basic and acidic residues" evidence="2">
    <location>
        <begin position="306"/>
        <end position="338"/>
    </location>
</feature>
<feature type="region of interest" description="Disordered" evidence="2">
    <location>
        <begin position="599"/>
        <end position="663"/>
    </location>
</feature>
<feature type="compositionally biased region" description="Polar residues" evidence="2">
    <location>
        <begin position="249"/>
        <end position="263"/>
    </location>
</feature>
<dbReference type="KEGG" id="cng:CNAG_05528"/>
<dbReference type="RefSeq" id="XP_012053638.1">
    <property type="nucleotide sequence ID" value="XM_012198248.1"/>
</dbReference>
<evidence type="ECO:0000313" key="4">
    <source>
        <dbReference type="Proteomes" id="UP000010091"/>
    </source>
</evidence>
<feature type="compositionally biased region" description="Polar residues" evidence="2">
    <location>
        <begin position="842"/>
        <end position="865"/>
    </location>
</feature>